<protein>
    <recommendedName>
        <fullName evidence="4 6">dTDP-4-dehydrorhamnose reductase</fullName>
        <ecNumber evidence="3 6">1.1.1.133</ecNumber>
    </recommendedName>
</protein>
<organism evidence="8">
    <name type="scientific">uncultured Sulfurovum sp</name>
    <dbReference type="NCBI Taxonomy" id="269237"/>
    <lineage>
        <taxon>Bacteria</taxon>
        <taxon>Pseudomonadati</taxon>
        <taxon>Campylobacterota</taxon>
        <taxon>Epsilonproteobacteria</taxon>
        <taxon>Campylobacterales</taxon>
        <taxon>Sulfurovaceae</taxon>
        <taxon>Sulfurovum</taxon>
        <taxon>environmental samples</taxon>
    </lineage>
</organism>
<comment type="catalytic activity">
    <reaction evidence="5">
        <text>dTDP-beta-L-rhamnose + NADP(+) = dTDP-4-dehydro-beta-L-rhamnose + NADPH + H(+)</text>
        <dbReference type="Rhea" id="RHEA:21796"/>
        <dbReference type="ChEBI" id="CHEBI:15378"/>
        <dbReference type="ChEBI" id="CHEBI:57510"/>
        <dbReference type="ChEBI" id="CHEBI:57783"/>
        <dbReference type="ChEBI" id="CHEBI:58349"/>
        <dbReference type="ChEBI" id="CHEBI:62830"/>
        <dbReference type="EC" id="1.1.1.133"/>
    </reaction>
</comment>
<proteinExistence type="inferred from homology"/>
<accession>A0A6S6U8S2</accession>
<evidence type="ECO:0000256" key="2">
    <source>
        <dbReference type="ARBA" id="ARBA00010944"/>
    </source>
</evidence>
<comment type="pathway">
    <text evidence="1 6">Carbohydrate biosynthesis; dTDP-L-rhamnose biosynthesis.</text>
</comment>
<dbReference type="EMBL" id="CACVAU010000075">
    <property type="protein sequence ID" value="CAA6824478.1"/>
    <property type="molecule type" value="Genomic_DNA"/>
</dbReference>
<dbReference type="AlphaFoldDB" id="A0A6S6U8S2"/>
<evidence type="ECO:0000256" key="6">
    <source>
        <dbReference type="RuleBase" id="RU364082"/>
    </source>
</evidence>
<dbReference type="InterPro" id="IPR029903">
    <property type="entry name" value="RmlD-like-bd"/>
</dbReference>
<evidence type="ECO:0000256" key="4">
    <source>
        <dbReference type="ARBA" id="ARBA00017099"/>
    </source>
</evidence>
<dbReference type="FunFam" id="3.40.50.720:FF:000159">
    <property type="entry name" value="dTDP-4-dehydrorhamnose reductase"/>
    <property type="match status" value="1"/>
</dbReference>
<dbReference type="UniPathway" id="UPA00124"/>
<dbReference type="InterPro" id="IPR005913">
    <property type="entry name" value="dTDP_dehydrorham_reduct"/>
</dbReference>
<dbReference type="GO" id="GO:0008831">
    <property type="term" value="F:dTDP-4-dehydrorhamnose reductase activity"/>
    <property type="evidence" value="ECO:0007669"/>
    <property type="project" value="UniProtKB-EC"/>
</dbReference>
<evidence type="ECO:0000256" key="1">
    <source>
        <dbReference type="ARBA" id="ARBA00004781"/>
    </source>
</evidence>
<dbReference type="Gene3D" id="3.40.50.720">
    <property type="entry name" value="NAD(P)-binding Rossmann-like Domain"/>
    <property type="match status" value="1"/>
</dbReference>
<evidence type="ECO:0000313" key="8">
    <source>
        <dbReference type="EMBL" id="CAA6824478.1"/>
    </source>
</evidence>
<dbReference type="InterPro" id="IPR036291">
    <property type="entry name" value="NAD(P)-bd_dom_sf"/>
</dbReference>
<sequence length="276" mass="31642">MNNILVTGSKGQLGSELQELINQYSYNFFFTNRKTLDITNSKQVNQFIENNQIDVILNCAAYTSVDLAEENKKVANLVNHLAVKNLAKITKEKQIKLIHISTDYIFNGENFKPYSEIDPAMPKNTYGETKLNGENAIKAINPKHTIIIRTSWVYSSFGNNFVKTMLSLGKKQKDLKIIFDQVGTPTYAKDLAITILNIIPQLKNNNVEVYHYSNEGVVSWYDFAKKIMEIENINCHISPIETSEYFTVAQRPYYSVLNKNKKKKHLIFKFLIGKIV</sequence>
<comment type="similarity">
    <text evidence="2 6">Belongs to the dTDP-4-dehydrorhamnose reductase family.</text>
</comment>
<comment type="function">
    <text evidence="6">Catalyzes the reduction of dTDP-6-deoxy-L-lyxo-4-hexulose to yield dTDP-L-rhamnose.</text>
</comment>
<dbReference type="NCBIfam" id="TIGR01214">
    <property type="entry name" value="rmlD"/>
    <property type="match status" value="1"/>
</dbReference>
<dbReference type="CDD" id="cd05254">
    <property type="entry name" value="dTDP_HR_like_SDR_e"/>
    <property type="match status" value="1"/>
</dbReference>
<keyword evidence="6 8" id="KW-0560">Oxidoreductase</keyword>
<dbReference type="Pfam" id="PF04321">
    <property type="entry name" value="RmlD_sub_bind"/>
    <property type="match status" value="1"/>
</dbReference>
<evidence type="ECO:0000259" key="7">
    <source>
        <dbReference type="Pfam" id="PF04321"/>
    </source>
</evidence>
<evidence type="ECO:0000256" key="5">
    <source>
        <dbReference type="ARBA" id="ARBA00048200"/>
    </source>
</evidence>
<feature type="domain" description="RmlD-like substrate binding" evidence="7">
    <location>
        <begin position="3"/>
        <end position="268"/>
    </location>
</feature>
<dbReference type="EC" id="1.1.1.133" evidence="3 6"/>
<dbReference type="Gene3D" id="3.90.25.10">
    <property type="entry name" value="UDP-galactose 4-epimerase, domain 1"/>
    <property type="match status" value="1"/>
</dbReference>
<dbReference type="PANTHER" id="PTHR10491">
    <property type="entry name" value="DTDP-4-DEHYDRORHAMNOSE REDUCTASE"/>
    <property type="match status" value="1"/>
</dbReference>
<name>A0A6S6U8S2_9BACT</name>
<dbReference type="PANTHER" id="PTHR10491:SF4">
    <property type="entry name" value="METHIONINE ADENOSYLTRANSFERASE 2 SUBUNIT BETA"/>
    <property type="match status" value="1"/>
</dbReference>
<dbReference type="SUPFAM" id="SSF51735">
    <property type="entry name" value="NAD(P)-binding Rossmann-fold domains"/>
    <property type="match status" value="1"/>
</dbReference>
<evidence type="ECO:0000256" key="3">
    <source>
        <dbReference type="ARBA" id="ARBA00012929"/>
    </source>
</evidence>
<dbReference type="GO" id="GO:0005829">
    <property type="term" value="C:cytosol"/>
    <property type="evidence" value="ECO:0007669"/>
    <property type="project" value="TreeGrafter"/>
</dbReference>
<dbReference type="GO" id="GO:0019305">
    <property type="term" value="P:dTDP-rhamnose biosynthetic process"/>
    <property type="evidence" value="ECO:0007669"/>
    <property type="project" value="UniProtKB-UniPathway"/>
</dbReference>
<reference evidence="8" key="1">
    <citation type="submission" date="2020-01" db="EMBL/GenBank/DDBJ databases">
        <authorList>
            <person name="Meier V. D."/>
            <person name="Meier V D."/>
        </authorList>
    </citation>
    <scope>NUCLEOTIDE SEQUENCE</scope>
    <source>
        <strain evidence="8">HLG_WM_MAG_05</strain>
    </source>
</reference>
<gene>
    <name evidence="8" type="ORF">HELGO_WM20581</name>
</gene>
<keyword evidence="6" id="KW-0521">NADP</keyword>